<reference evidence="2" key="1">
    <citation type="submission" date="2019-06" db="EMBL/GenBank/DDBJ databases">
        <authorList>
            <person name="Zheng W."/>
        </authorList>
    </citation>
    <scope>NUCLEOTIDE SEQUENCE</scope>
    <source>
        <strain evidence="2">QDHG01</strain>
    </source>
</reference>
<proteinExistence type="predicted"/>
<accession>A0A8J8NLE4</accession>
<feature type="transmembrane region" description="Helical" evidence="1">
    <location>
        <begin position="257"/>
        <end position="275"/>
    </location>
</feature>
<keyword evidence="1" id="KW-1133">Transmembrane helix</keyword>
<organism evidence="2 3">
    <name type="scientific">Halteria grandinella</name>
    <dbReference type="NCBI Taxonomy" id="5974"/>
    <lineage>
        <taxon>Eukaryota</taxon>
        <taxon>Sar</taxon>
        <taxon>Alveolata</taxon>
        <taxon>Ciliophora</taxon>
        <taxon>Intramacronucleata</taxon>
        <taxon>Spirotrichea</taxon>
        <taxon>Stichotrichia</taxon>
        <taxon>Sporadotrichida</taxon>
        <taxon>Halteriidae</taxon>
        <taxon>Halteria</taxon>
    </lineage>
</organism>
<dbReference type="AlphaFoldDB" id="A0A8J8NLE4"/>
<keyword evidence="1" id="KW-0472">Membrane</keyword>
<evidence type="ECO:0000256" key="1">
    <source>
        <dbReference type="SAM" id="Phobius"/>
    </source>
</evidence>
<feature type="transmembrane region" description="Helical" evidence="1">
    <location>
        <begin position="185"/>
        <end position="207"/>
    </location>
</feature>
<comment type="caution">
    <text evidence="2">The sequence shown here is derived from an EMBL/GenBank/DDBJ whole genome shotgun (WGS) entry which is preliminary data.</text>
</comment>
<keyword evidence="1" id="KW-0812">Transmembrane</keyword>
<evidence type="ECO:0000313" key="3">
    <source>
        <dbReference type="Proteomes" id="UP000785679"/>
    </source>
</evidence>
<protein>
    <submittedName>
        <fullName evidence="2">Uncharacterized protein</fullName>
    </submittedName>
</protein>
<sequence length="304" mass="34891">MHAIAIGGSSNADTDGNTLIYYPVYRAGEDNERENALICTKYRSNLEGVAWSDGFSRENSYAIINYVHKNTTSQFSIEQIGQVISFVIDEDIGQIKDEIQSEIINDAQKLQMKKKATIFYANTQSNLSDLDDIIAKICNQLKFKKPTGGIQNPVFKAGATASFITSFSLLTHLSIMKSYNWQMDIWLQILIYTGLLISLSVLNYALYRLFFCSECLLCIMAFLNPILLVAKIQTFLIITAAMYFLRNNEHFIIFRNLYIVNCILIVITIVIKSLMVKRSEKEDLREMQMEHYRRFRLETKASTR</sequence>
<feature type="transmembrane region" description="Helical" evidence="1">
    <location>
        <begin position="154"/>
        <end position="173"/>
    </location>
</feature>
<feature type="transmembrane region" description="Helical" evidence="1">
    <location>
        <begin position="219"/>
        <end position="245"/>
    </location>
</feature>
<dbReference type="EMBL" id="RRYP01011934">
    <property type="protein sequence ID" value="TNV77423.1"/>
    <property type="molecule type" value="Genomic_DNA"/>
</dbReference>
<gene>
    <name evidence="2" type="ORF">FGO68_gene15752</name>
</gene>
<keyword evidence="3" id="KW-1185">Reference proteome</keyword>
<name>A0A8J8NLE4_HALGN</name>
<dbReference type="Proteomes" id="UP000785679">
    <property type="component" value="Unassembled WGS sequence"/>
</dbReference>
<evidence type="ECO:0000313" key="2">
    <source>
        <dbReference type="EMBL" id="TNV77423.1"/>
    </source>
</evidence>